<organism evidence="6 7">
    <name type="scientific">Bhargavaea cecembensis</name>
    <dbReference type="NCBI Taxonomy" id="394098"/>
    <lineage>
        <taxon>Bacteria</taxon>
        <taxon>Bacillati</taxon>
        <taxon>Bacillota</taxon>
        <taxon>Bacilli</taxon>
        <taxon>Bacillales</taxon>
        <taxon>Caryophanaceae</taxon>
        <taxon>Bhargavaea</taxon>
    </lineage>
</organism>
<dbReference type="Pfam" id="PF13649">
    <property type="entry name" value="Methyltransf_25"/>
    <property type="match status" value="1"/>
</dbReference>
<accession>A0A165H2I6</accession>
<keyword evidence="2 4" id="KW-0808">Transferase</keyword>
<name>A0A165H2I6_9BACL</name>
<evidence type="ECO:0000259" key="5">
    <source>
        <dbReference type="SMART" id="SM00650"/>
    </source>
</evidence>
<evidence type="ECO:0000313" key="6">
    <source>
        <dbReference type="EMBL" id="KZE38594.1"/>
    </source>
</evidence>
<dbReference type="PANTHER" id="PTHR43861">
    <property type="entry name" value="TRANS-ACONITATE 2-METHYLTRANSFERASE-RELATED"/>
    <property type="match status" value="1"/>
</dbReference>
<protein>
    <recommendedName>
        <fullName evidence="4">Uncharacterized methyltransferase AV656_06725</fullName>
        <ecNumber evidence="4">2.1.1.-</ecNumber>
    </recommendedName>
</protein>
<evidence type="ECO:0000256" key="2">
    <source>
        <dbReference type="ARBA" id="ARBA00022679"/>
    </source>
</evidence>
<evidence type="ECO:0000256" key="1">
    <source>
        <dbReference type="ARBA" id="ARBA00022603"/>
    </source>
</evidence>
<sequence length="213" mass="24351">MASEFTKLFDDWSKTYDDTVAGTDPEYREVFAHYEEILQSVADKAEGLILEFGVGTGNLTERILRQGKELIGYEPSGEMRKIAAKKLPGLTLFHGDFLEFPVPERSPDTIVSTYAFHHLTDEDKKVAISRYHGLLSPQGKIVFADTVFANKEAKEKMIQDALEKNYDRLAEDLKTEYYTTIPVLTEFFEEIGFEAEFTRKNDFVWLIEAVKKG</sequence>
<dbReference type="EC" id="2.1.1.-" evidence="4"/>
<dbReference type="SMART" id="SM00650">
    <property type="entry name" value="rADc"/>
    <property type="match status" value="1"/>
</dbReference>
<keyword evidence="1 4" id="KW-0489">Methyltransferase</keyword>
<evidence type="ECO:0000256" key="4">
    <source>
        <dbReference type="HAMAP-Rule" id="MF_02100"/>
    </source>
</evidence>
<evidence type="ECO:0000313" key="7">
    <source>
        <dbReference type="Proteomes" id="UP000076490"/>
    </source>
</evidence>
<dbReference type="Gene3D" id="3.40.50.150">
    <property type="entry name" value="Vaccinia Virus protein VP39"/>
    <property type="match status" value="1"/>
</dbReference>
<dbReference type="InterPro" id="IPR029063">
    <property type="entry name" value="SAM-dependent_MTases_sf"/>
</dbReference>
<evidence type="ECO:0000256" key="3">
    <source>
        <dbReference type="ARBA" id="ARBA00022691"/>
    </source>
</evidence>
<dbReference type="OrthoDB" id="465705at2"/>
<reference evidence="6 7" key="1">
    <citation type="submission" date="2016-01" db="EMBL/GenBank/DDBJ databases">
        <title>Whole genome sequencing of Bhargavaea cecembensis T14.</title>
        <authorList>
            <person name="Hong K.W."/>
        </authorList>
    </citation>
    <scope>NUCLEOTIDE SEQUENCE [LARGE SCALE GENOMIC DNA]</scope>
    <source>
        <strain evidence="6 7">T14</strain>
    </source>
</reference>
<dbReference type="EMBL" id="LQNT01000009">
    <property type="protein sequence ID" value="KZE38594.1"/>
    <property type="molecule type" value="Genomic_DNA"/>
</dbReference>
<feature type="domain" description="Ribosomal RNA adenine methylase transferase N-terminal" evidence="5">
    <location>
        <begin position="33"/>
        <end position="201"/>
    </location>
</feature>
<comment type="function">
    <text evidence="4">Could be a S-adenosyl-L-methionine-dependent methyltransferase.</text>
</comment>
<keyword evidence="3 4" id="KW-0949">S-adenosyl-L-methionine</keyword>
<dbReference type="HAMAP" id="MF_02100">
    <property type="entry name" value="Methyltr_YrrT"/>
    <property type="match status" value="1"/>
</dbReference>
<comment type="caution">
    <text evidence="6">The sequence shown here is derived from an EMBL/GenBank/DDBJ whole genome shotgun (WGS) entry which is preliminary data.</text>
</comment>
<feature type="binding site" evidence="4">
    <location>
        <position position="96"/>
    </location>
    <ligand>
        <name>S-adenosyl-L-methionine</name>
        <dbReference type="ChEBI" id="CHEBI:59789"/>
    </ligand>
</feature>
<feature type="binding site" evidence="4">
    <location>
        <position position="74"/>
    </location>
    <ligand>
        <name>S-adenosyl-L-methionine</name>
        <dbReference type="ChEBI" id="CHEBI:59789"/>
    </ligand>
</feature>
<dbReference type="CDD" id="cd02440">
    <property type="entry name" value="AdoMet_MTases"/>
    <property type="match status" value="1"/>
</dbReference>
<dbReference type="InterPro" id="IPR041698">
    <property type="entry name" value="Methyltransf_25"/>
</dbReference>
<dbReference type="SUPFAM" id="SSF53335">
    <property type="entry name" value="S-adenosyl-L-methionine-dependent methyltransferases"/>
    <property type="match status" value="1"/>
</dbReference>
<dbReference type="InterPro" id="IPR023553">
    <property type="entry name" value="Uncharacterised_MeTfrase_YrrT"/>
</dbReference>
<feature type="binding site" evidence="4">
    <location>
        <position position="53"/>
    </location>
    <ligand>
        <name>S-adenosyl-L-methionine</name>
        <dbReference type="ChEBI" id="CHEBI:59789"/>
    </ligand>
</feature>
<comment type="similarity">
    <text evidence="4">Belongs to the methyltransferase superfamily. YrrT family.</text>
</comment>
<dbReference type="InterPro" id="IPR020598">
    <property type="entry name" value="rRNA_Ade_methylase_Trfase_N"/>
</dbReference>
<dbReference type="RefSeq" id="WP_063180237.1">
    <property type="nucleotide sequence ID" value="NZ_LQNT01000009.1"/>
</dbReference>
<dbReference type="AlphaFoldDB" id="A0A165H2I6"/>
<dbReference type="GO" id="GO:0000179">
    <property type="term" value="F:rRNA (adenine-N6,N6-)-dimethyltransferase activity"/>
    <property type="evidence" value="ECO:0007669"/>
    <property type="project" value="InterPro"/>
</dbReference>
<dbReference type="Proteomes" id="UP000076490">
    <property type="component" value="Unassembled WGS sequence"/>
</dbReference>
<proteinExistence type="inferred from homology"/>
<gene>
    <name evidence="6" type="ORF">AV656_06725</name>
</gene>